<organism evidence="2 3">
    <name type="scientific">Emticicia aquatica</name>
    <dbReference type="NCBI Taxonomy" id="1681835"/>
    <lineage>
        <taxon>Bacteria</taxon>
        <taxon>Pseudomonadati</taxon>
        <taxon>Bacteroidota</taxon>
        <taxon>Cytophagia</taxon>
        <taxon>Cytophagales</taxon>
        <taxon>Leadbetterellaceae</taxon>
        <taxon>Emticicia</taxon>
    </lineage>
</organism>
<evidence type="ECO:0000313" key="2">
    <source>
        <dbReference type="EMBL" id="CAH0997383.1"/>
    </source>
</evidence>
<dbReference type="RefSeq" id="WP_238808066.1">
    <property type="nucleotide sequence ID" value="NZ_CAKLPY010000003.1"/>
</dbReference>
<keyword evidence="1" id="KW-0812">Transmembrane</keyword>
<keyword evidence="1" id="KW-1133">Transmembrane helix</keyword>
<evidence type="ECO:0000313" key="3">
    <source>
        <dbReference type="Proteomes" id="UP000837932"/>
    </source>
</evidence>
<keyword evidence="1" id="KW-0472">Membrane</keyword>
<proteinExistence type="predicted"/>
<feature type="transmembrane region" description="Helical" evidence="1">
    <location>
        <begin position="69"/>
        <end position="87"/>
    </location>
</feature>
<accession>A0ABN8F2A8</accession>
<sequence>METATKQDKLIFFFIAFAWLYALAFIFYYLNPVLMAHTELLILTPLLLSVFFTFIRFDWRKISKILKNQYSRPLVAVILAIIVYKIFK</sequence>
<evidence type="ECO:0000256" key="1">
    <source>
        <dbReference type="SAM" id="Phobius"/>
    </source>
</evidence>
<dbReference type="EMBL" id="CAKLPY010000003">
    <property type="protein sequence ID" value="CAH0997383.1"/>
    <property type="molecule type" value="Genomic_DNA"/>
</dbReference>
<reference evidence="2" key="1">
    <citation type="submission" date="2021-12" db="EMBL/GenBank/DDBJ databases">
        <authorList>
            <person name="Rodrigo-Torres L."/>
            <person name="Arahal R. D."/>
            <person name="Lucena T."/>
        </authorList>
    </citation>
    <scope>NUCLEOTIDE SEQUENCE</scope>
    <source>
        <strain evidence="2">CECT 8858</strain>
    </source>
</reference>
<dbReference type="Proteomes" id="UP000837932">
    <property type="component" value="Unassembled WGS sequence"/>
</dbReference>
<comment type="caution">
    <text evidence="2">The sequence shown here is derived from an EMBL/GenBank/DDBJ whole genome shotgun (WGS) entry which is preliminary data.</text>
</comment>
<keyword evidence="3" id="KW-1185">Reference proteome</keyword>
<name>A0ABN8F2A8_9BACT</name>
<feature type="transmembrane region" description="Helical" evidence="1">
    <location>
        <begin position="36"/>
        <end position="57"/>
    </location>
</feature>
<gene>
    <name evidence="2" type="ORF">EMA8858_03515</name>
</gene>
<protein>
    <submittedName>
        <fullName evidence="2">Uncharacterized protein</fullName>
    </submittedName>
</protein>
<feature type="transmembrane region" description="Helical" evidence="1">
    <location>
        <begin position="12"/>
        <end position="30"/>
    </location>
</feature>